<dbReference type="InterPro" id="IPR002491">
    <property type="entry name" value="ABC_transptr_periplasmic_BD"/>
</dbReference>
<dbReference type="Proteomes" id="UP000031449">
    <property type="component" value="Chromosome"/>
</dbReference>
<dbReference type="EMBL" id="CP009416">
    <property type="protein sequence ID" value="AJD89878.1"/>
    <property type="molecule type" value="Genomic_DNA"/>
</dbReference>
<evidence type="ECO:0000313" key="7">
    <source>
        <dbReference type="EMBL" id="AJD89878.1"/>
    </source>
</evidence>
<dbReference type="OrthoDB" id="63946at2"/>
<comment type="subcellular location">
    <subcellularLocation>
        <location evidence="1">Cell envelope</location>
    </subcellularLocation>
</comment>
<dbReference type="AlphaFoldDB" id="A0A0B5AMX6"/>
<evidence type="ECO:0000259" key="6">
    <source>
        <dbReference type="PROSITE" id="PS50983"/>
    </source>
</evidence>
<dbReference type="KEGG" id="jeo:JMA_05610"/>
<keyword evidence="5" id="KW-0175">Coiled coil</keyword>
<dbReference type="BioCyc" id="JESP1508404:G14D9-9778-MONOMER"/>
<dbReference type="CDD" id="cd01140">
    <property type="entry name" value="FatB"/>
    <property type="match status" value="1"/>
</dbReference>
<evidence type="ECO:0000313" key="8">
    <source>
        <dbReference type="Proteomes" id="UP000031449"/>
    </source>
</evidence>
<evidence type="ECO:0000256" key="2">
    <source>
        <dbReference type="ARBA" id="ARBA00008814"/>
    </source>
</evidence>
<evidence type="ECO:0000256" key="3">
    <source>
        <dbReference type="ARBA" id="ARBA00022448"/>
    </source>
</evidence>
<dbReference type="PANTHER" id="PTHR30532:SF28">
    <property type="entry name" value="PETROBACTIN-BINDING PROTEIN YCLQ"/>
    <property type="match status" value="1"/>
</dbReference>
<feature type="domain" description="Fe/B12 periplasmic-binding" evidence="6">
    <location>
        <begin position="54"/>
        <end position="312"/>
    </location>
</feature>
<dbReference type="InterPro" id="IPR051313">
    <property type="entry name" value="Bact_iron-sidero_bind"/>
</dbReference>
<evidence type="ECO:0000256" key="1">
    <source>
        <dbReference type="ARBA" id="ARBA00004196"/>
    </source>
</evidence>
<dbReference type="HOGENOM" id="CLU_038034_3_1_9"/>
<keyword evidence="4" id="KW-0732">Signal</keyword>
<dbReference type="Gene3D" id="3.40.50.1980">
    <property type="entry name" value="Nitrogenase molybdenum iron protein domain"/>
    <property type="match status" value="2"/>
</dbReference>
<sequence length="312" mass="33859">MKKLLFPVIAGALVLGACGSEENAETTTGSAAEKEEMTISHLLGDTTVEKSPESVVVFDFGTLDTLDALGVEVAGVPQTNIPSYLSKYEGEDYENAGGLKEPDFEAINAMDPDLIIISGRQADLYEEFEAIAPTIYMGVDTENYMESFEENVNTLAALFEKEEAAAEKLDEINVSIDELNEQVTSQDLEALVTLANDGKISAYGAGSRFGIIHDVFGFTPADETIEVSTHGQSISYEYIVEEDPQYIFVVDRGAAVDGESSAKQVVENEFIEGTQAYENGNIIYLDPDYWYLSGGGLVSVQEMVNEIQSGIE</sequence>
<dbReference type="GO" id="GO:0030288">
    <property type="term" value="C:outer membrane-bounded periplasmic space"/>
    <property type="evidence" value="ECO:0007669"/>
    <property type="project" value="TreeGrafter"/>
</dbReference>
<keyword evidence="3" id="KW-0813">Transport</keyword>
<evidence type="ECO:0000256" key="4">
    <source>
        <dbReference type="ARBA" id="ARBA00022729"/>
    </source>
</evidence>
<dbReference type="PANTHER" id="PTHR30532">
    <property type="entry name" value="IRON III DICITRATE-BINDING PERIPLASMIC PROTEIN"/>
    <property type="match status" value="1"/>
</dbReference>
<accession>A0A0B5AMX6</accession>
<reference evidence="7 8" key="1">
    <citation type="submission" date="2014-08" db="EMBL/GenBank/DDBJ databases">
        <title>Complete genome of a marine bacteria Jeotgalibacillus malaysiensis.</title>
        <authorList>
            <person name="Yaakop A.S."/>
            <person name="Chan K.-G."/>
            <person name="Goh K.M."/>
        </authorList>
    </citation>
    <scope>NUCLEOTIDE SEQUENCE [LARGE SCALE GENOMIC DNA]</scope>
    <source>
        <strain evidence="7 8">D5</strain>
    </source>
</reference>
<dbReference type="Pfam" id="PF01497">
    <property type="entry name" value="Peripla_BP_2"/>
    <property type="match status" value="1"/>
</dbReference>
<proteinExistence type="inferred from homology"/>
<comment type="similarity">
    <text evidence="2">Belongs to the bacterial solute-binding protein 8 family.</text>
</comment>
<dbReference type="STRING" id="1508404.JMA_05610"/>
<keyword evidence="8" id="KW-1185">Reference proteome</keyword>
<feature type="coiled-coil region" evidence="5">
    <location>
        <begin position="145"/>
        <end position="189"/>
    </location>
</feature>
<name>A0A0B5AMX6_9BACL</name>
<dbReference type="SUPFAM" id="SSF53807">
    <property type="entry name" value="Helical backbone' metal receptor"/>
    <property type="match status" value="1"/>
</dbReference>
<dbReference type="GO" id="GO:1901678">
    <property type="term" value="P:iron coordination entity transport"/>
    <property type="evidence" value="ECO:0007669"/>
    <property type="project" value="UniProtKB-ARBA"/>
</dbReference>
<dbReference type="InterPro" id="IPR033870">
    <property type="entry name" value="FatB"/>
</dbReference>
<evidence type="ECO:0000256" key="5">
    <source>
        <dbReference type="SAM" id="Coils"/>
    </source>
</evidence>
<organism evidence="7 8">
    <name type="scientific">Jeotgalibacillus malaysiensis</name>
    <dbReference type="NCBI Taxonomy" id="1508404"/>
    <lineage>
        <taxon>Bacteria</taxon>
        <taxon>Bacillati</taxon>
        <taxon>Bacillota</taxon>
        <taxon>Bacilli</taxon>
        <taxon>Bacillales</taxon>
        <taxon>Caryophanaceae</taxon>
        <taxon>Jeotgalibacillus</taxon>
    </lineage>
</organism>
<dbReference type="PROSITE" id="PS50983">
    <property type="entry name" value="FE_B12_PBP"/>
    <property type="match status" value="1"/>
</dbReference>
<dbReference type="PROSITE" id="PS51257">
    <property type="entry name" value="PROKAR_LIPOPROTEIN"/>
    <property type="match status" value="1"/>
</dbReference>
<protein>
    <submittedName>
        <fullName evidence="7">Periplasmic binding protein</fullName>
    </submittedName>
</protein>
<gene>
    <name evidence="7" type="ORF">JMA_05610</name>
</gene>